<dbReference type="SUPFAM" id="SSF52922">
    <property type="entry name" value="TK C-terminal domain-like"/>
    <property type="match status" value="1"/>
</dbReference>
<evidence type="ECO:0000313" key="5">
    <source>
        <dbReference type="EMBL" id="BEH01952.1"/>
    </source>
</evidence>
<dbReference type="Gene3D" id="3.40.50.920">
    <property type="match status" value="1"/>
</dbReference>
<dbReference type="Gene3D" id="3.40.50.970">
    <property type="match status" value="1"/>
</dbReference>
<evidence type="ECO:0000256" key="2">
    <source>
        <dbReference type="ARBA" id="ARBA00023002"/>
    </source>
</evidence>
<dbReference type="GO" id="GO:0000287">
    <property type="term" value="F:magnesium ion binding"/>
    <property type="evidence" value="ECO:0007669"/>
    <property type="project" value="UniProtKB-ARBA"/>
</dbReference>
<evidence type="ECO:0000313" key="6">
    <source>
        <dbReference type="Proteomes" id="UP001431656"/>
    </source>
</evidence>
<dbReference type="PANTHER" id="PTHR43257:SF2">
    <property type="entry name" value="PYRUVATE DEHYDROGENASE E1 COMPONENT SUBUNIT BETA"/>
    <property type="match status" value="1"/>
</dbReference>
<dbReference type="InterPro" id="IPR029061">
    <property type="entry name" value="THDP-binding"/>
</dbReference>
<dbReference type="EMBL" id="AP028056">
    <property type="protein sequence ID" value="BEH01952.1"/>
    <property type="molecule type" value="Genomic_DNA"/>
</dbReference>
<evidence type="ECO:0000259" key="4">
    <source>
        <dbReference type="SMART" id="SM00861"/>
    </source>
</evidence>
<evidence type="ECO:0000256" key="3">
    <source>
        <dbReference type="ARBA" id="ARBA00023052"/>
    </source>
</evidence>
<name>A0AAN0K6L3_9ACTN</name>
<keyword evidence="3" id="KW-0786">Thiamine pyrophosphate</keyword>
<dbReference type="InterPro" id="IPR033248">
    <property type="entry name" value="Transketolase_C"/>
</dbReference>
<evidence type="ECO:0000256" key="1">
    <source>
        <dbReference type="ARBA" id="ARBA00001964"/>
    </source>
</evidence>
<dbReference type="GO" id="GO:0016491">
    <property type="term" value="F:oxidoreductase activity"/>
    <property type="evidence" value="ECO:0007669"/>
    <property type="project" value="UniProtKB-KW"/>
</dbReference>
<dbReference type="KEGG" id="broo:brsh051_12330"/>
<dbReference type="CDD" id="cd07036">
    <property type="entry name" value="TPP_PYR_E1-PDHc-beta_like"/>
    <property type="match status" value="1"/>
</dbReference>
<gene>
    <name evidence="5" type="ORF">brsh051_12330</name>
</gene>
<dbReference type="AlphaFoldDB" id="A0AAN0K6L3"/>
<dbReference type="FunFam" id="3.40.50.970:FF:000001">
    <property type="entry name" value="Pyruvate dehydrogenase E1 beta subunit"/>
    <property type="match status" value="1"/>
</dbReference>
<sequence>MSVVQSPAETNQTTKTLTLAKALNAGLRAALSADDKVLLYGEDIGSLGGVFRVTEKLQAQFGPDRVLDSPLAEAGLIGTAIGMAQRGYRPVVELQFDGFVFPGFDQITQQLAKMRFRSHGRVQLPVVVRFPYGGGIGSIENHSESVEAYFAHTPGLTVVTPSNPNDGYWMIQQAIASPDPVIFLEPKRRYHEKGVVQLDAPALGLHEASVARAGTDVTLICWGPMVRTCLDAAAAAEKEGRSVEVVDVRSLQPLDFETIARSVEHTSRAIVVHEAQRNYGPGAELAARLQEQLFYVMESPVLRVTGYDTPYPPSKLEADWLPNLDRVLAAVDQSMGY</sequence>
<organism evidence="5 6">
    <name type="scientific">Brooklawnia propionicigenes</name>
    <dbReference type="NCBI Taxonomy" id="3041175"/>
    <lineage>
        <taxon>Bacteria</taxon>
        <taxon>Bacillati</taxon>
        <taxon>Actinomycetota</taxon>
        <taxon>Actinomycetes</taxon>
        <taxon>Propionibacteriales</taxon>
        <taxon>Propionibacteriaceae</taxon>
        <taxon>Brooklawnia</taxon>
    </lineage>
</organism>
<comment type="cofactor">
    <cofactor evidence="1">
        <name>thiamine diphosphate</name>
        <dbReference type="ChEBI" id="CHEBI:58937"/>
    </cofactor>
</comment>
<proteinExistence type="predicted"/>
<dbReference type="FunFam" id="3.40.50.920:FF:000001">
    <property type="entry name" value="Pyruvate dehydrogenase E1 beta subunit"/>
    <property type="match status" value="1"/>
</dbReference>
<accession>A0AAN0K6L3</accession>
<dbReference type="Pfam" id="PF02779">
    <property type="entry name" value="Transket_pyr"/>
    <property type="match status" value="1"/>
</dbReference>
<dbReference type="Pfam" id="PF02780">
    <property type="entry name" value="Transketolase_C"/>
    <property type="match status" value="1"/>
</dbReference>
<dbReference type="PANTHER" id="PTHR43257">
    <property type="entry name" value="PYRUVATE DEHYDROGENASE E1 COMPONENT BETA SUBUNIT"/>
    <property type="match status" value="1"/>
</dbReference>
<dbReference type="Proteomes" id="UP001431656">
    <property type="component" value="Chromosome"/>
</dbReference>
<dbReference type="SUPFAM" id="SSF52518">
    <property type="entry name" value="Thiamin diphosphate-binding fold (THDP-binding)"/>
    <property type="match status" value="1"/>
</dbReference>
<reference evidence="5" key="1">
    <citation type="journal article" date="2024" name="Int. J. Syst. Evol. Microbiol.">
        <title>Brooklawnia propionicigenes sp. nov., a facultatively anaerobic, propionate-producing bacterium isolated from a methanogenic reactor treating waste from cattle farms.</title>
        <authorList>
            <person name="Akita Y."/>
            <person name="Ueki A."/>
            <person name="Tonouchi A."/>
            <person name="Sugawara Y."/>
            <person name="Honma S."/>
            <person name="Kaku N."/>
            <person name="Ueki K."/>
        </authorList>
    </citation>
    <scope>NUCLEOTIDE SEQUENCE</scope>
    <source>
        <strain evidence="5">SH051</strain>
    </source>
</reference>
<keyword evidence="2" id="KW-0560">Oxidoreductase</keyword>
<feature type="domain" description="Transketolase-like pyrimidine-binding" evidence="4">
    <location>
        <begin position="17"/>
        <end position="192"/>
    </location>
</feature>
<keyword evidence="6" id="KW-1185">Reference proteome</keyword>
<dbReference type="InterPro" id="IPR005475">
    <property type="entry name" value="Transketolase-like_Pyr-bd"/>
</dbReference>
<protein>
    <submittedName>
        <fullName evidence="5">Alpha-ketoacid dehydrogenase subunit beta</fullName>
    </submittedName>
</protein>
<dbReference type="SMART" id="SM00861">
    <property type="entry name" value="Transket_pyr"/>
    <property type="match status" value="1"/>
</dbReference>
<dbReference type="InterPro" id="IPR009014">
    <property type="entry name" value="Transketo_C/PFOR_II"/>
</dbReference>